<comment type="subcellular location">
    <subcellularLocation>
        <location evidence="6">Cell membrane</location>
        <topology evidence="6">Multi-pass membrane protein</topology>
    </subcellularLocation>
    <subcellularLocation>
        <location evidence="1">Membrane</location>
        <topology evidence="1">Multi-pass membrane protein</topology>
    </subcellularLocation>
</comment>
<evidence type="ECO:0000259" key="8">
    <source>
        <dbReference type="PROSITE" id="PS50253"/>
    </source>
</evidence>
<dbReference type="InterPro" id="IPR035973">
    <property type="entry name" value="Cyt_c_oxidase_su3-like_sf"/>
</dbReference>
<keyword evidence="5 7" id="KW-0472">Membrane</keyword>
<dbReference type="KEGG" id="llh:I41_41500"/>
<dbReference type="GO" id="GO:0019646">
    <property type="term" value="P:aerobic electron transport chain"/>
    <property type="evidence" value="ECO:0007669"/>
    <property type="project" value="InterPro"/>
</dbReference>
<dbReference type="GO" id="GO:0005886">
    <property type="term" value="C:plasma membrane"/>
    <property type="evidence" value="ECO:0007669"/>
    <property type="project" value="UniProtKB-SubCell"/>
</dbReference>
<evidence type="ECO:0000256" key="4">
    <source>
        <dbReference type="ARBA" id="ARBA00022989"/>
    </source>
</evidence>
<feature type="domain" description="Heme-copper oxidase subunit III family profile" evidence="8">
    <location>
        <begin position="34"/>
        <end position="225"/>
    </location>
</feature>
<protein>
    <submittedName>
        <fullName evidence="9">Cytochrome c oxidase subunit 3</fullName>
        <ecNumber evidence="9">1.9.3.1</ecNumber>
    </submittedName>
</protein>
<accession>A0A517U2V2</accession>
<evidence type="ECO:0000313" key="9">
    <source>
        <dbReference type="EMBL" id="QDT74946.1"/>
    </source>
</evidence>
<dbReference type="EC" id="1.9.3.1" evidence="9"/>
<sequence>MSTTATLPSATAKRTPVVAHHFDDWDQQYDACVLGMWTFLVTEVMFFGGAIGVYMIYRWQYPMAFAHASNELDVWLGTFNTFILLTSSLTVALGVRYAHTGESRKVGWMLIGTIFLGAIFLGIKAYEYYTKFHHNIAPLLDLPFDWGGADPGPTKIFFGLYFGMTGIHALHMIIGVVLMAMFIPAAFRNEYRDGNSLGVEVIGLYWHFVDLVWIFLFPLLYLVDRAITAPPAL</sequence>
<dbReference type="AlphaFoldDB" id="A0A517U2V2"/>
<dbReference type="Proteomes" id="UP000317909">
    <property type="component" value="Chromosome"/>
</dbReference>
<name>A0A517U2V2_9BACT</name>
<dbReference type="Gene3D" id="1.20.120.80">
    <property type="entry name" value="Cytochrome c oxidase, subunit III, four-helix bundle"/>
    <property type="match status" value="1"/>
</dbReference>
<dbReference type="InterPro" id="IPR024791">
    <property type="entry name" value="Cyt_c/ubiquinol_Oxase_su3"/>
</dbReference>
<reference evidence="9 10" key="1">
    <citation type="submission" date="2019-02" db="EMBL/GenBank/DDBJ databases">
        <title>Deep-cultivation of Planctomycetes and their phenomic and genomic characterization uncovers novel biology.</title>
        <authorList>
            <person name="Wiegand S."/>
            <person name="Jogler M."/>
            <person name="Boedeker C."/>
            <person name="Pinto D."/>
            <person name="Vollmers J."/>
            <person name="Rivas-Marin E."/>
            <person name="Kohn T."/>
            <person name="Peeters S.H."/>
            <person name="Heuer A."/>
            <person name="Rast P."/>
            <person name="Oberbeckmann S."/>
            <person name="Bunk B."/>
            <person name="Jeske O."/>
            <person name="Meyerdierks A."/>
            <person name="Storesund J.E."/>
            <person name="Kallscheuer N."/>
            <person name="Luecker S."/>
            <person name="Lage O.M."/>
            <person name="Pohl T."/>
            <person name="Merkel B.J."/>
            <person name="Hornburger P."/>
            <person name="Mueller R.-W."/>
            <person name="Bruemmer F."/>
            <person name="Labrenz M."/>
            <person name="Spormann A.M."/>
            <person name="Op den Camp H."/>
            <person name="Overmann J."/>
            <person name="Amann R."/>
            <person name="Jetten M.S.M."/>
            <person name="Mascher T."/>
            <person name="Medema M.H."/>
            <person name="Devos D.P."/>
            <person name="Kaster A.-K."/>
            <person name="Ovreas L."/>
            <person name="Rohde M."/>
            <person name="Galperin M.Y."/>
            <person name="Jogler C."/>
        </authorList>
    </citation>
    <scope>NUCLEOTIDE SEQUENCE [LARGE SCALE GENOMIC DNA]</scope>
    <source>
        <strain evidence="9 10">I41</strain>
    </source>
</reference>
<evidence type="ECO:0000256" key="3">
    <source>
        <dbReference type="ARBA" id="ARBA00022692"/>
    </source>
</evidence>
<dbReference type="RefSeq" id="WP_145434658.1">
    <property type="nucleotide sequence ID" value="NZ_CP036339.1"/>
</dbReference>
<dbReference type="InterPro" id="IPR000298">
    <property type="entry name" value="Cyt_c_oxidase-like_su3"/>
</dbReference>
<dbReference type="GO" id="GO:0016491">
    <property type="term" value="F:oxidoreductase activity"/>
    <property type="evidence" value="ECO:0007669"/>
    <property type="project" value="UniProtKB-KW"/>
</dbReference>
<dbReference type="GO" id="GO:0004129">
    <property type="term" value="F:cytochrome-c oxidase activity"/>
    <property type="evidence" value="ECO:0007669"/>
    <property type="project" value="InterPro"/>
</dbReference>
<dbReference type="CDD" id="cd02862">
    <property type="entry name" value="NorE_like"/>
    <property type="match status" value="1"/>
</dbReference>
<dbReference type="PANTHER" id="PTHR11403:SF6">
    <property type="entry name" value="NITRIC OXIDE REDUCTASE SUBUNIT E"/>
    <property type="match status" value="1"/>
</dbReference>
<feature type="transmembrane region" description="Helical" evidence="7">
    <location>
        <begin position="107"/>
        <end position="126"/>
    </location>
</feature>
<gene>
    <name evidence="9" type="primary">ctaE_1</name>
    <name evidence="9" type="ORF">I41_41500</name>
</gene>
<keyword evidence="4 7" id="KW-1133">Transmembrane helix</keyword>
<dbReference type="PROSITE" id="PS50253">
    <property type="entry name" value="COX3"/>
    <property type="match status" value="1"/>
</dbReference>
<feature type="transmembrane region" description="Helical" evidence="7">
    <location>
        <begin position="34"/>
        <end position="57"/>
    </location>
</feature>
<keyword evidence="9" id="KW-0560">Oxidoreductase</keyword>
<dbReference type="OrthoDB" id="9810850at2"/>
<evidence type="ECO:0000256" key="7">
    <source>
        <dbReference type="SAM" id="Phobius"/>
    </source>
</evidence>
<feature type="transmembrane region" description="Helical" evidence="7">
    <location>
        <begin position="77"/>
        <end position="95"/>
    </location>
</feature>
<evidence type="ECO:0000256" key="1">
    <source>
        <dbReference type="ARBA" id="ARBA00004141"/>
    </source>
</evidence>
<evidence type="ECO:0000256" key="2">
    <source>
        <dbReference type="ARBA" id="ARBA00010581"/>
    </source>
</evidence>
<evidence type="ECO:0000313" key="10">
    <source>
        <dbReference type="Proteomes" id="UP000317909"/>
    </source>
</evidence>
<organism evidence="9 10">
    <name type="scientific">Lacipirellula limnantheis</name>
    <dbReference type="NCBI Taxonomy" id="2528024"/>
    <lineage>
        <taxon>Bacteria</taxon>
        <taxon>Pseudomonadati</taxon>
        <taxon>Planctomycetota</taxon>
        <taxon>Planctomycetia</taxon>
        <taxon>Pirellulales</taxon>
        <taxon>Lacipirellulaceae</taxon>
        <taxon>Lacipirellula</taxon>
    </lineage>
</organism>
<dbReference type="PANTHER" id="PTHR11403">
    <property type="entry name" value="CYTOCHROME C OXIDASE SUBUNIT III"/>
    <property type="match status" value="1"/>
</dbReference>
<dbReference type="EMBL" id="CP036339">
    <property type="protein sequence ID" value="QDT74946.1"/>
    <property type="molecule type" value="Genomic_DNA"/>
</dbReference>
<keyword evidence="10" id="KW-1185">Reference proteome</keyword>
<feature type="transmembrane region" description="Helical" evidence="7">
    <location>
        <begin position="156"/>
        <end position="183"/>
    </location>
</feature>
<keyword evidence="3 6" id="KW-0812">Transmembrane</keyword>
<dbReference type="SUPFAM" id="SSF81452">
    <property type="entry name" value="Cytochrome c oxidase subunit III-like"/>
    <property type="match status" value="1"/>
</dbReference>
<comment type="similarity">
    <text evidence="2 6">Belongs to the cytochrome c oxidase subunit 3 family.</text>
</comment>
<evidence type="ECO:0000256" key="6">
    <source>
        <dbReference type="RuleBase" id="RU003376"/>
    </source>
</evidence>
<proteinExistence type="inferred from homology"/>
<evidence type="ECO:0000256" key="5">
    <source>
        <dbReference type="ARBA" id="ARBA00023136"/>
    </source>
</evidence>
<dbReference type="Pfam" id="PF00510">
    <property type="entry name" value="COX3"/>
    <property type="match status" value="1"/>
</dbReference>
<dbReference type="InterPro" id="IPR013833">
    <property type="entry name" value="Cyt_c_oxidase_su3_a-hlx"/>
</dbReference>
<feature type="transmembrane region" description="Helical" evidence="7">
    <location>
        <begin position="204"/>
        <end position="223"/>
    </location>
</feature>